<dbReference type="RefSeq" id="WP_085559629.1">
    <property type="nucleotide sequence ID" value="NZ_FOAH01000004.1"/>
</dbReference>
<feature type="domain" description="PepSY" evidence="2">
    <location>
        <begin position="135"/>
        <end position="192"/>
    </location>
</feature>
<dbReference type="PROSITE" id="PS51257">
    <property type="entry name" value="PROKAR_LIPOPROTEIN"/>
    <property type="match status" value="1"/>
</dbReference>
<dbReference type="Pfam" id="PF03413">
    <property type="entry name" value="PepSY"/>
    <property type="match status" value="2"/>
</dbReference>
<evidence type="ECO:0000259" key="2">
    <source>
        <dbReference type="Pfam" id="PF03413"/>
    </source>
</evidence>
<organism evidence="3 4">
    <name type="scientific">Carnobacterium iners</name>
    <dbReference type="NCBI Taxonomy" id="1073423"/>
    <lineage>
        <taxon>Bacteria</taxon>
        <taxon>Bacillati</taxon>
        <taxon>Bacillota</taxon>
        <taxon>Bacilli</taxon>
        <taxon>Lactobacillales</taxon>
        <taxon>Carnobacteriaceae</taxon>
        <taxon>Carnobacterium</taxon>
    </lineage>
</organism>
<protein>
    <submittedName>
        <fullName evidence="3">Uncharacterized membrane protein YkoI</fullName>
    </submittedName>
</protein>
<dbReference type="AlphaFoldDB" id="A0A1X7N8W5"/>
<dbReference type="EMBL" id="FXBJ01000002">
    <property type="protein sequence ID" value="SMH33030.1"/>
    <property type="molecule type" value="Genomic_DNA"/>
</dbReference>
<dbReference type="Gene3D" id="3.10.450.40">
    <property type="match status" value="2"/>
</dbReference>
<name>A0A1X7N8W5_9LACT</name>
<dbReference type="InterPro" id="IPR025711">
    <property type="entry name" value="PepSY"/>
</dbReference>
<dbReference type="SUPFAM" id="SSF160574">
    <property type="entry name" value="BT0923-like"/>
    <property type="match status" value="1"/>
</dbReference>
<evidence type="ECO:0000313" key="3">
    <source>
        <dbReference type="EMBL" id="SMH33030.1"/>
    </source>
</evidence>
<dbReference type="STRING" id="1073423.SAMN04488700_1476"/>
<gene>
    <name evidence="3" type="ORF">SAMN04488700_1476</name>
</gene>
<feature type="signal peptide" evidence="1">
    <location>
        <begin position="1"/>
        <end position="24"/>
    </location>
</feature>
<accession>A0A1X7N8W5</accession>
<evidence type="ECO:0000313" key="4">
    <source>
        <dbReference type="Proteomes" id="UP000193435"/>
    </source>
</evidence>
<sequence length="194" mass="21504">MNKMMSKKVIIIAATLVFSFILVACDNNSQDEGMMTPMQSSNQMDTSTKGIENTTFDVSMEQAVETFKEAYPNAQIVSINLDKNFSNYLYEIEGFNELQEIELSIDTMSGEISKQRTENKDDLIDDDSLELEGLITPQEAMKVALEKVGKGYAKDWGLDSENGTVYYEVDLQGSGQGNDDALIDAKTGEFVGLD</sequence>
<evidence type="ECO:0000256" key="1">
    <source>
        <dbReference type="SAM" id="SignalP"/>
    </source>
</evidence>
<dbReference type="OrthoDB" id="2166913at2"/>
<keyword evidence="1" id="KW-0732">Signal</keyword>
<keyword evidence="4" id="KW-1185">Reference proteome</keyword>
<reference evidence="3 4" key="1">
    <citation type="submission" date="2017-04" db="EMBL/GenBank/DDBJ databases">
        <authorList>
            <person name="Afonso C.L."/>
            <person name="Miller P.J."/>
            <person name="Scott M.A."/>
            <person name="Spackman E."/>
            <person name="Goraichik I."/>
            <person name="Dimitrov K.M."/>
            <person name="Suarez D.L."/>
            <person name="Swayne D.E."/>
        </authorList>
    </citation>
    <scope>NUCLEOTIDE SEQUENCE [LARGE SCALE GENOMIC DNA]</scope>
    <source>
        <strain evidence="3 4">LMG26642</strain>
    </source>
</reference>
<feature type="domain" description="PepSY" evidence="2">
    <location>
        <begin position="58"/>
        <end position="115"/>
    </location>
</feature>
<proteinExistence type="predicted"/>
<dbReference type="Proteomes" id="UP000193435">
    <property type="component" value="Unassembled WGS sequence"/>
</dbReference>
<feature type="chain" id="PRO_5038348277" evidence="1">
    <location>
        <begin position="25"/>
        <end position="194"/>
    </location>
</feature>